<dbReference type="RefSeq" id="WP_025550927.1">
    <property type="nucleotide sequence ID" value="NZ_BATN01000099.1"/>
</dbReference>
<accession>A0A292ZDY1</accession>
<dbReference type="EMBL" id="CP060035">
    <property type="protein sequence ID" value="QOT72958.1"/>
    <property type="molecule type" value="Genomic_DNA"/>
</dbReference>
<evidence type="ECO:0000313" key="5">
    <source>
        <dbReference type="Proteomes" id="UP000593663"/>
    </source>
</evidence>
<evidence type="ECO:0000313" key="2">
    <source>
        <dbReference type="EMBL" id="GAY21005.1"/>
    </source>
</evidence>
<reference evidence="5" key="5">
    <citation type="submission" date="2020-08" db="EMBL/GenBank/DDBJ databases">
        <title>Complete genome sequence of Sphingobium barthaii strain KK22, a high-molecular-weight polycyclic aromatic hydrocarbon-degrading soil bacterium.</title>
        <authorList>
            <person name="Mori J.F."/>
            <person name="Kanaly R.A."/>
        </authorList>
    </citation>
    <scope>NUCLEOTIDE SEQUENCE [LARGE SCALE GENOMIC DNA]</scope>
    <source>
        <strain evidence="5">KK22</strain>
    </source>
</reference>
<gene>
    <name evidence="3" type="ORF">H5V43_07615</name>
    <name evidence="2" type="ORF">SFOMI_1536</name>
</gene>
<protein>
    <submittedName>
        <fullName evidence="2">Uncharacterized protein</fullName>
    </submittedName>
</protein>
<reference evidence="2" key="3">
    <citation type="submission" date="2017-10" db="EMBL/GenBank/DDBJ databases">
        <title>Bioaugmenting a lab-scale membrane bioreactor with Sphingobium fuliginis OMI to degrade 4-tert-butylphenol.</title>
        <authorList>
            <person name="Takada K."/>
            <person name="Shiba T."/>
            <person name="Soda S."/>
            <person name="Inoue D."/>
            <person name="Miyake M."/>
            <person name="Eguchi M."/>
            <person name="Ike M."/>
        </authorList>
    </citation>
    <scope>NUCLEOTIDE SEQUENCE</scope>
    <source>
        <strain evidence="2">OMI</strain>
    </source>
</reference>
<proteinExistence type="predicted"/>
<reference evidence="2 4" key="1">
    <citation type="journal article" date="2013" name="Biodegradation">
        <title>Occurrence of 4-tert-butylphenol (4-t-BP) biodegradation in an aquatic sample caused by the presence of Spirodela polyrrhiza and isolation of a 4-t-BP-utilizing bacterium.</title>
        <authorList>
            <person name="Ogata Y."/>
            <person name="Toyama T."/>
            <person name="Yu N."/>
            <person name="Wang X."/>
            <person name="Sei K."/>
            <person name="Ike M."/>
        </authorList>
    </citation>
    <scope>NUCLEOTIDE SEQUENCE [LARGE SCALE GENOMIC DNA]</scope>
    <source>
        <strain evidence="2 4">OMI</strain>
    </source>
</reference>
<reference evidence="3" key="6">
    <citation type="journal article" date="2021" name="Microbiol. Resour. Announc.">
        <title>Complete Genome Sequence of Sphingobium barthaii KK22, a High-Molecular-Weight Polycyclic Aromatic Hydrocarbon-Degrading Soil Bacterium.</title>
        <authorList>
            <person name="Mori J.F."/>
            <person name="Kanaly R.A."/>
        </authorList>
    </citation>
    <scope>NUCLEOTIDE SEQUENCE</scope>
    <source>
        <strain evidence="3">KK22</strain>
    </source>
</reference>
<organism evidence="2 4">
    <name type="scientific">Sphingobium fuliginis (strain ATCC 27551)</name>
    <dbReference type="NCBI Taxonomy" id="336203"/>
    <lineage>
        <taxon>Bacteria</taxon>
        <taxon>Pseudomonadati</taxon>
        <taxon>Pseudomonadota</taxon>
        <taxon>Alphaproteobacteria</taxon>
        <taxon>Sphingomonadales</taxon>
        <taxon>Sphingomonadaceae</taxon>
        <taxon>Sphingobium</taxon>
    </lineage>
</organism>
<reference evidence="2 4" key="2">
    <citation type="journal article" date="2013" name="Environ. Sci. Technol.">
        <title>The 4-tert-butylphenol-utilizing bacterium Sphingobium fuliginis OMI can degrade bisphenols via phenolic ring hydroxylation and meta-cleavage pathway.</title>
        <authorList>
            <person name="Ogata Y."/>
            <person name="Goda S."/>
            <person name="Toyama T."/>
            <person name="Sei K."/>
            <person name="Ike M."/>
        </authorList>
    </citation>
    <scope>NUCLEOTIDE SEQUENCE [LARGE SCALE GENOMIC DNA]</scope>
    <source>
        <strain evidence="2 4">OMI</strain>
    </source>
</reference>
<feature type="region of interest" description="Disordered" evidence="1">
    <location>
        <begin position="90"/>
        <end position="110"/>
    </location>
</feature>
<name>A0A292ZDY1_SPHSA</name>
<reference evidence="2" key="4">
    <citation type="submission" date="2017-10" db="EMBL/GenBank/DDBJ databases">
        <authorList>
            <person name="Banno H."/>
            <person name="Chua N.-H."/>
        </authorList>
    </citation>
    <scope>NUCLEOTIDE SEQUENCE</scope>
    <source>
        <strain evidence="2">OMI</strain>
    </source>
</reference>
<evidence type="ECO:0000313" key="3">
    <source>
        <dbReference type="EMBL" id="QOT72958.1"/>
    </source>
</evidence>
<dbReference type="KEGG" id="sbar:H5V43_07615"/>
<sequence>MAPVRSFYVLAMLVALPLAGCGKKEDDLNALDAQLTNNAVDALANQIVVDPRLAGQPQRTAKFPALKGEAAAALAASVKLAGGTLLATPAPAEGEAKESESSLADVASEQKKPGGNAFCRERLIHGAQWASRLPEPFTVYPGAQLTEAAGAEKDGCTLRAATFVTPVPWQSVMDFYYTQARRAGFDAEHKVMGGDHVLGGSRKDDGSAFLLLFTQAADGKTSVDVLADNGR</sequence>
<evidence type="ECO:0000313" key="4">
    <source>
        <dbReference type="Proteomes" id="UP000221538"/>
    </source>
</evidence>
<evidence type="ECO:0000256" key="1">
    <source>
        <dbReference type="SAM" id="MobiDB-lite"/>
    </source>
</evidence>
<dbReference type="AlphaFoldDB" id="A0A292ZDY1"/>
<dbReference type="EMBL" id="BEWI01000031">
    <property type="protein sequence ID" value="GAY21005.1"/>
    <property type="molecule type" value="Genomic_DNA"/>
</dbReference>
<dbReference type="Proteomes" id="UP000221538">
    <property type="component" value="Unassembled WGS sequence"/>
</dbReference>
<dbReference type="Proteomes" id="UP000593663">
    <property type="component" value="Chromosome 1"/>
</dbReference>